<feature type="modified residue" description="O-(pantetheine 4'-phosphoryl)serine" evidence="7">
    <location>
        <position position="43"/>
    </location>
</feature>
<evidence type="ECO:0000259" key="8">
    <source>
        <dbReference type="PROSITE" id="PS50075"/>
    </source>
</evidence>
<reference evidence="10" key="1">
    <citation type="journal article" date="2019" name="Int. J. Syst. Evol. Microbiol.">
        <title>The Global Catalogue of Microorganisms (GCM) 10K type strain sequencing project: providing services to taxonomists for standard genome sequencing and annotation.</title>
        <authorList>
            <consortium name="The Broad Institute Genomics Platform"/>
            <consortium name="The Broad Institute Genome Sequencing Center for Infectious Disease"/>
            <person name="Wu L."/>
            <person name="Ma J."/>
        </authorList>
    </citation>
    <scope>NUCLEOTIDE SEQUENCE [LARGE SCALE GENOMIC DNA]</scope>
    <source>
        <strain evidence="10">KCTC 42087</strain>
    </source>
</reference>
<evidence type="ECO:0000313" key="10">
    <source>
        <dbReference type="Proteomes" id="UP001596074"/>
    </source>
</evidence>
<evidence type="ECO:0000256" key="4">
    <source>
        <dbReference type="ARBA" id="ARBA00022832"/>
    </source>
</evidence>
<keyword evidence="7" id="KW-0963">Cytoplasm</keyword>
<keyword evidence="4 7" id="KW-0276">Fatty acid metabolism</keyword>
<keyword evidence="6 7" id="KW-0275">Fatty acid biosynthesis</keyword>
<dbReference type="Gene3D" id="1.10.1200.10">
    <property type="entry name" value="ACP-like"/>
    <property type="match status" value="1"/>
</dbReference>
<name>A0ABW1A8Q8_9ACTN</name>
<keyword evidence="10" id="KW-1185">Reference proteome</keyword>
<comment type="similarity">
    <text evidence="7">Belongs to the acyl carrier protein (ACP) family.</text>
</comment>
<keyword evidence="5 7" id="KW-0443">Lipid metabolism</keyword>
<dbReference type="PANTHER" id="PTHR20863">
    <property type="entry name" value="ACYL CARRIER PROTEIN"/>
    <property type="match status" value="1"/>
</dbReference>
<feature type="domain" description="Carrier" evidence="8">
    <location>
        <begin position="8"/>
        <end position="83"/>
    </location>
</feature>
<dbReference type="InterPro" id="IPR003231">
    <property type="entry name" value="ACP"/>
</dbReference>
<comment type="caution">
    <text evidence="9">The sequence shown here is derived from an EMBL/GenBank/DDBJ whole genome shotgun (WGS) entry which is preliminary data.</text>
</comment>
<evidence type="ECO:0000256" key="1">
    <source>
        <dbReference type="ARBA" id="ARBA00022450"/>
    </source>
</evidence>
<keyword evidence="1 7" id="KW-0596">Phosphopantetheine</keyword>
<evidence type="ECO:0000313" key="9">
    <source>
        <dbReference type="EMBL" id="MFC5751891.1"/>
    </source>
</evidence>
<comment type="pathway">
    <text evidence="7">Lipid metabolism; fatty acid biosynthesis.</text>
</comment>
<keyword evidence="3 7" id="KW-0597">Phosphoprotein</keyword>
<dbReference type="RefSeq" id="WP_378287853.1">
    <property type="nucleotide sequence ID" value="NZ_JBHSON010000077.1"/>
</dbReference>
<organism evidence="9 10">
    <name type="scientific">Actinomadura rugatobispora</name>
    <dbReference type="NCBI Taxonomy" id="1994"/>
    <lineage>
        <taxon>Bacteria</taxon>
        <taxon>Bacillati</taxon>
        <taxon>Actinomycetota</taxon>
        <taxon>Actinomycetes</taxon>
        <taxon>Streptosporangiales</taxon>
        <taxon>Thermomonosporaceae</taxon>
        <taxon>Actinomadura</taxon>
    </lineage>
</organism>
<dbReference type="SUPFAM" id="SSF47336">
    <property type="entry name" value="ACP-like"/>
    <property type="match status" value="1"/>
</dbReference>
<dbReference type="InterPro" id="IPR036736">
    <property type="entry name" value="ACP-like_sf"/>
</dbReference>
<proteinExistence type="inferred from homology"/>
<gene>
    <name evidence="7" type="primary">acpP</name>
    <name evidence="9" type="ORF">ACFPZN_40315</name>
</gene>
<dbReference type="PANTHER" id="PTHR20863:SF76">
    <property type="entry name" value="CARRIER DOMAIN-CONTAINING PROTEIN"/>
    <property type="match status" value="1"/>
</dbReference>
<accession>A0ABW1A8Q8</accession>
<evidence type="ECO:0000256" key="3">
    <source>
        <dbReference type="ARBA" id="ARBA00022553"/>
    </source>
</evidence>
<dbReference type="EMBL" id="JBHSON010000077">
    <property type="protein sequence ID" value="MFC5751891.1"/>
    <property type="molecule type" value="Genomic_DNA"/>
</dbReference>
<dbReference type="PROSITE" id="PS50075">
    <property type="entry name" value="CARRIER"/>
    <property type="match status" value="1"/>
</dbReference>
<dbReference type="Proteomes" id="UP001596074">
    <property type="component" value="Unassembled WGS sequence"/>
</dbReference>
<evidence type="ECO:0000256" key="5">
    <source>
        <dbReference type="ARBA" id="ARBA00023098"/>
    </source>
</evidence>
<comment type="subcellular location">
    <subcellularLocation>
        <location evidence="7">Cytoplasm</location>
    </subcellularLocation>
</comment>
<keyword evidence="2 7" id="KW-0444">Lipid biosynthesis</keyword>
<protein>
    <recommendedName>
        <fullName evidence="7">Acyl carrier protein</fullName>
        <shortName evidence="7">ACP</shortName>
    </recommendedName>
</protein>
<evidence type="ECO:0000256" key="7">
    <source>
        <dbReference type="HAMAP-Rule" id="MF_01217"/>
    </source>
</evidence>
<dbReference type="HAMAP" id="MF_01217">
    <property type="entry name" value="Acyl_carrier"/>
    <property type="match status" value="1"/>
</dbReference>
<sequence>MQEHTRQRPTSEALRAMVAEIMEIDVGEVTPEASFPTDLGMDSLQKTAVVVAMEQRFGVTLAPEQAAEARSVDDLLRLVGGEV</sequence>
<evidence type="ECO:0000256" key="6">
    <source>
        <dbReference type="ARBA" id="ARBA00023160"/>
    </source>
</evidence>
<evidence type="ECO:0000256" key="2">
    <source>
        <dbReference type="ARBA" id="ARBA00022516"/>
    </source>
</evidence>
<comment type="function">
    <text evidence="7">Carrier of the growing fatty acid chain in fatty acid biosynthesis.</text>
</comment>
<dbReference type="InterPro" id="IPR009081">
    <property type="entry name" value="PP-bd_ACP"/>
</dbReference>
<comment type="PTM">
    <text evidence="7">4'-phosphopantetheine is transferred from CoA to a specific serine of apo-ACP by AcpS. This modification is essential for activity because fatty acids are bound in thioester linkage to the sulfhydryl of the prosthetic group.</text>
</comment>
<dbReference type="Pfam" id="PF00550">
    <property type="entry name" value="PP-binding"/>
    <property type="match status" value="1"/>
</dbReference>